<evidence type="ECO:0000313" key="9">
    <source>
        <dbReference type="Proteomes" id="UP001168990"/>
    </source>
</evidence>
<dbReference type="Proteomes" id="UP001168990">
    <property type="component" value="Unassembled WGS sequence"/>
</dbReference>
<feature type="coiled-coil region" evidence="4">
    <location>
        <begin position="11"/>
        <end position="63"/>
    </location>
</feature>
<keyword evidence="1 3" id="KW-0963">Cytoplasm</keyword>
<comment type="similarity">
    <text evidence="3">Belongs to the PIH1 family. Kintoun subfamily.</text>
</comment>
<proteinExistence type="inferred from homology"/>
<reference evidence="8" key="2">
    <citation type="submission" date="2023-03" db="EMBL/GenBank/DDBJ databases">
        <authorList>
            <person name="Inwood S.N."/>
            <person name="Skelly J.G."/>
            <person name="Guhlin J."/>
            <person name="Harrop T.W.R."/>
            <person name="Goldson S.G."/>
            <person name="Dearden P.K."/>
        </authorList>
    </citation>
    <scope>NUCLEOTIDE SEQUENCE</scope>
    <source>
        <strain evidence="8">Irish</strain>
        <tissue evidence="8">Whole body</tissue>
    </source>
</reference>
<dbReference type="PANTHER" id="PTHR22997:SF3">
    <property type="entry name" value="PROTEIN KINTOUN"/>
    <property type="match status" value="1"/>
</dbReference>
<feature type="compositionally biased region" description="Low complexity" evidence="5">
    <location>
        <begin position="672"/>
        <end position="690"/>
    </location>
</feature>
<dbReference type="EMBL" id="JAQQBS010000003">
    <property type="protein sequence ID" value="KAK0171223.1"/>
    <property type="molecule type" value="Genomic_DNA"/>
</dbReference>
<accession>A0AA39FKM1</accession>
<feature type="coiled-coil region" evidence="4">
    <location>
        <begin position="601"/>
        <end position="628"/>
    </location>
</feature>
<evidence type="ECO:0000256" key="2">
    <source>
        <dbReference type="ARBA" id="ARBA00024190"/>
    </source>
</evidence>
<evidence type="ECO:0000256" key="4">
    <source>
        <dbReference type="SAM" id="Coils"/>
    </source>
</evidence>
<protein>
    <recommendedName>
        <fullName evidence="3">Protein kintoun</fullName>
    </recommendedName>
    <alternativeName>
        <fullName evidence="3">Dynein assembly factor 2, axonemal homolog</fullName>
    </alternativeName>
</protein>
<evidence type="ECO:0000256" key="3">
    <source>
        <dbReference type="HAMAP-Rule" id="MF_03069"/>
    </source>
</evidence>
<feature type="compositionally biased region" description="Acidic residues" evidence="5">
    <location>
        <begin position="447"/>
        <end position="459"/>
    </location>
</feature>
<feature type="compositionally biased region" description="Basic residues" evidence="5">
    <location>
        <begin position="764"/>
        <end position="780"/>
    </location>
</feature>
<dbReference type="GO" id="GO:0070286">
    <property type="term" value="P:axonemal dynein complex assembly"/>
    <property type="evidence" value="ECO:0007669"/>
    <property type="project" value="UniProtKB-UniRule"/>
</dbReference>
<keyword evidence="4" id="KW-0175">Coiled coil</keyword>
<dbReference type="CDD" id="cd00298">
    <property type="entry name" value="ACD_sHsps_p23-like"/>
    <property type="match status" value="1"/>
</dbReference>
<dbReference type="InterPro" id="IPR041442">
    <property type="entry name" value="PIH1D1/2/3_CS-like"/>
</dbReference>
<evidence type="ECO:0000259" key="6">
    <source>
        <dbReference type="Pfam" id="PF08190"/>
    </source>
</evidence>
<dbReference type="Pfam" id="PF18201">
    <property type="entry name" value="PIH1_CS"/>
    <property type="match status" value="1"/>
</dbReference>
<dbReference type="InterPro" id="IPR008978">
    <property type="entry name" value="HSP20-like_chaperone"/>
</dbReference>
<evidence type="ECO:0000259" key="7">
    <source>
        <dbReference type="Pfam" id="PF18201"/>
    </source>
</evidence>
<dbReference type="SUPFAM" id="SSF49764">
    <property type="entry name" value="HSP20-like chaperones"/>
    <property type="match status" value="1"/>
</dbReference>
<name>A0AA39FKM1_9HYME</name>
<dbReference type="AlphaFoldDB" id="A0AA39FKM1"/>
<dbReference type="PANTHER" id="PTHR22997">
    <property type="entry name" value="PIH1 DOMAIN-CONTAINING PROTEIN 1"/>
    <property type="match status" value="1"/>
</dbReference>
<dbReference type="GO" id="GO:0120293">
    <property type="term" value="C:dynein axonemal particle"/>
    <property type="evidence" value="ECO:0007669"/>
    <property type="project" value="UniProtKB-SubCell"/>
</dbReference>
<feature type="region of interest" description="Disordered" evidence="5">
    <location>
        <begin position="761"/>
        <end position="798"/>
    </location>
</feature>
<feature type="compositionally biased region" description="Basic and acidic residues" evidence="5">
    <location>
        <begin position="781"/>
        <end position="798"/>
    </location>
</feature>
<feature type="region of interest" description="Disordered" evidence="5">
    <location>
        <begin position="447"/>
        <end position="466"/>
    </location>
</feature>
<evidence type="ECO:0000256" key="5">
    <source>
        <dbReference type="SAM" id="MobiDB-lite"/>
    </source>
</evidence>
<gene>
    <name evidence="8" type="ORF">PV328_008974</name>
</gene>
<dbReference type="Gene3D" id="2.60.40.790">
    <property type="match status" value="1"/>
</dbReference>
<comment type="caution">
    <text evidence="8">The sequence shown here is derived from an EMBL/GenBank/DDBJ whole genome shotgun (WGS) entry which is preliminary data.</text>
</comment>
<feature type="domain" description="PIH1 N-terminal" evidence="6">
    <location>
        <begin position="45"/>
        <end position="205"/>
    </location>
</feature>
<keyword evidence="9" id="KW-1185">Reference proteome</keyword>
<dbReference type="InterPro" id="IPR034727">
    <property type="entry name" value="Kintoun"/>
</dbReference>
<feature type="compositionally biased region" description="Basic and acidic residues" evidence="5">
    <location>
        <begin position="380"/>
        <end position="391"/>
    </location>
</feature>
<comment type="function">
    <text evidence="3">Required for cytoplasmic pre-assembly of axonemal dyneins, thereby playing a central role in motility in cilia and flagella. Involved in pre-assembly of dynein arm complexes in the cytoplasm before intraflagellar transport loads them for the ciliary compartment.</text>
</comment>
<dbReference type="InterPro" id="IPR012981">
    <property type="entry name" value="PIH1_N"/>
</dbReference>
<feature type="domain" description="PIH1D1/2/3 CS-like" evidence="7">
    <location>
        <begin position="269"/>
        <end position="369"/>
    </location>
</feature>
<dbReference type="HAMAP" id="MF_03069">
    <property type="entry name" value="Kintoun"/>
    <property type="match status" value="1"/>
</dbReference>
<dbReference type="Pfam" id="PF08190">
    <property type="entry name" value="PIH1"/>
    <property type="match status" value="1"/>
</dbReference>
<comment type="subcellular location">
    <subcellularLocation>
        <location evidence="3">Cytoplasm</location>
    </subcellularLocation>
    <subcellularLocation>
        <location evidence="2">Dynein axonemal particle</location>
    </subcellularLocation>
</comment>
<reference evidence="8" key="1">
    <citation type="journal article" date="2023" name="bioRxiv">
        <title>Scaffold-level genome assemblies of two parasitoid biocontrol wasps reveal the parthenogenesis mechanism and an associated novel virus.</title>
        <authorList>
            <person name="Inwood S."/>
            <person name="Skelly J."/>
            <person name="Guhlin J."/>
            <person name="Harrop T."/>
            <person name="Goldson S."/>
            <person name="Dearden P."/>
        </authorList>
    </citation>
    <scope>NUCLEOTIDE SEQUENCE</scope>
    <source>
        <strain evidence="8">Irish</strain>
        <tissue evidence="8">Whole body</tissue>
    </source>
</reference>
<feature type="region of interest" description="Disordered" evidence="5">
    <location>
        <begin position="672"/>
        <end position="691"/>
    </location>
</feature>
<feature type="region of interest" description="Disordered" evidence="5">
    <location>
        <begin position="380"/>
        <end position="403"/>
    </location>
</feature>
<organism evidence="8 9">
    <name type="scientific">Microctonus aethiopoides</name>
    <dbReference type="NCBI Taxonomy" id="144406"/>
    <lineage>
        <taxon>Eukaryota</taxon>
        <taxon>Metazoa</taxon>
        <taxon>Ecdysozoa</taxon>
        <taxon>Arthropoda</taxon>
        <taxon>Hexapoda</taxon>
        <taxon>Insecta</taxon>
        <taxon>Pterygota</taxon>
        <taxon>Neoptera</taxon>
        <taxon>Endopterygota</taxon>
        <taxon>Hymenoptera</taxon>
        <taxon>Apocrita</taxon>
        <taxon>Ichneumonoidea</taxon>
        <taxon>Braconidae</taxon>
        <taxon>Euphorinae</taxon>
        <taxon>Microctonus</taxon>
    </lineage>
</organism>
<sequence>MDACETQRNNWEELNVTKEELDNLNECLKKEEFRKLFIEYANEVTSEENRKLYQRELIELEKERGVDLTFVNSEPGYVIKTSLNGDKKCFINIGKCDIVEKPTSQPSYEDGNRGLQWSIPYTLSPPHDDLDKKNNRCTVFDVVFHSDTLYLATKNSRFREIVNNTAFDGIENNFKVKLDRKNMKFPKIQFKGINHSTVIRKKCEKSEEKRIDIEPEIYQKLMSSYDEAREKYTNKFTENKKSSRPSPVTKYFDIKSKLINANDRNKLNYTTPKFIVKHQTNLDIQDFKNTKDAKLYAAIPKNLVIVIDLPLLKSSNDAELDVQERLLILSSEKPARYHLELPLPYRVDPNNGNAKFDSSNKKLTITLPVRRDNINKQQFEFKDDSGVESEHGSPPVELNNKLHNENDTIKIRDNTQQQIVSSSLINNDSNKSPSSSLISEMKTFDEYDEDEDDNDENESDINTNSQTINSSTIYDDAFMSDNIIYSLPNYTSSIYDDILTLTIHIKNVDTGSIKYKLLENNSGIHITLSSVGAGFFPIYYSLCFKIKDDTFNRDTVTVEPWDNNIVFTVGLKNIDGLNHYTVGLNEEFMEEKDLPNKISMENKLEYQINNHEKTNDNVELKRNKCKDKIGGLKNNDTDVLINVHANNIDSDDEYLDNNYETEKDREINKFVSESSGDELSNSNGSNGSNNITRGILKYRRSNFSRSVSESSIDDTAGLMSSVDLNYDSVQELNSESECSSLKKTVRFNDVVSRQLFRSNSSILGRRKKNQRKLRKKKQAHERRMSESENSETEEREKYKINTTKNINEEKSSDNVKPILNRDKISQNNDISSVNGTKTEFKNDLIFDLDI</sequence>
<dbReference type="InterPro" id="IPR050734">
    <property type="entry name" value="PIH1/Kintoun_subfamily"/>
</dbReference>
<evidence type="ECO:0000313" key="8">
    <source>
        <dbReference type="EMBL" id="KAK0171223.1"/>
    </source>
</evidence>
<dbReference type="GO" id="GO:0060285">
    <property type="term" value="P:cilium-dependent cell motility"/>
    <property type="evidence" value="ECO:0007669"/>
    <property type="project" value="UniProtKB-UniRule"/>
</dbReference>
<evidence type="ECO:0000256" key="1">
    <source>
        <dbReference type="ARBA" id="ARBA00022490"/>
    </source>
</evidence>